<reference evidence="3" key="1">
    <citation type="journal article" date="2023" name="Mol. Biol. Evol.">
        <title>Third-Generation Sequencing Reveals the Adaptive Role of the Epigenome in Three Deep-Sea Polychaetes.</title>
        <authorList>
            <person name="Perez M."/>
            <person name="Aroh O."/>
            <person name="Sun Y."/>
            <person name="Lan Y."/>
            <person name="Juniper S.K."/>
            <person name="Young C.R."/>
            <person name="Angers B."/>
            <person name="Qian P.Y."/>
        </authorList>
    </citation>
    <scope>NUCLEOTIDE SEQUENCE</scope>
    <source>
        <strain evidence="3">P08H-3</strain>
    </source>
</reference>
<feature type="region of interest" description="Disordered" evidence="1">
    <location>
        <begin position="1"/>
        <end position="31"/>
    </location>
</feature>
<dbReference type="PANTHER" id="PTHR22742:SF2">
    <property type="entry name" value="EXPANSION, ISOFORM A-RELATED"/>
    <property type="match status" value="1"/>
</dbReference>
<feature type="domain" description="MH2" evidence="2">
    <location>
        <begin position="84"/>
        <end position="193"/>
    </location>
</feature>
<dbReference type="GO" id="GO:0006355">
    <property type="term" value="P:regulation of DNA-templated transcription"/>
    <property type="evidence" value="ECO:0007669"/>
    <property type="project" value="InterPro"/>
</dbReference>
<name>A0AAD9JVH5_9ANNE</name>
<proteinExistence type="predicted"/>
<feature type="compositionally biased region" description="Basic and acidic residues" evidence="1">
    <location>
        <begin position="12"/>
        <end position="28"/>
    </location>
</feature>
<dbReference type="PANTHER" id="PTHR22742">
    <property type="entry name" value="EXPANSION, ISOFORM A-RELATED"/>
    <property type="match status" value="1"/>
</dbReference>
<organism evidence="3 4">
    <name type="scientific">Paralvinella palmiformis</name>
    <dbReference type="NCBI Taxonomy" id="53620"/>
    <lineage>
        <taxon>Eukaryota</taxon>
        <taxon>Metazoa</taxon>
        <taxon>Spiralia</taxon>
        <taxon>Lophotrochozoa</taxon>
        <taxon>Annelida</taxon>
        <taxon>Polychaeta</taxon>
        <taxon>Sedentaria</taxon>
        <taxon>Canalipalpata</taxon>
        <taxon>Terebellida</taxon>
        <taxon>Terebelliformia</taxon>
        <taxon>Alvinellidae</taxon>
        <taxon>Paralvinella</taxon>
    </lineage>
</organism>
<evidence type="ECO:0000313" key="3">
    <source>
        <dbReference type="EMBL" id="KAK2160204.1"/>
    </source>
</evidence>
<dbReference type="Pfam" id="PF03166">
    <property type="entry name" value="MH2"/>
    <property type="match status" value="1"/>
</dbReference>
<dbReference type="InterPro" id="IPR001132">
    <property type="entry name" value="SMAD_dom_Dwarfin-type"/>
</dbReference>
<dbReference type="InterPro" id="IPR017855">
    <property type="entry name" value="SMAD-like_dom_sf"/>
</dbReference>
<protein>
    <recommendedName>
        <fullName evidence="2">MH2 domain-containing protein</fullName>
    </recommendedName>
</protein>
<evidence type="ECO:0000259" key="2">
    <source>
        <dbReference type="PROSITE" id="PS51076"/>
    </source>
</evidence>
<dbReference type="AlphaFoldDB" id="A0AAD9JVH5"/>
<dbReference type="EMBL" id="JAODUP010000138">
    <property type="protein sequence ID" value="KAK2160204.1"/>
    <property type="molecule type" value="Genomic_DNA"/>
</dbReference>
<comment type="caution">
    <text evidence="3">The sequence shown here is derived from an EMBL/GenBank/DDBJ whole genome shotgun (WGS) entry which is preliminary data.</text>
</comment>
<feature type="compositionally biased region" description="Polar residues" evidence="1">
    <location>
        <begin position="1"/>
        <end position="10"/>
    </location>
</feature>
<dbReference type="Proteomes" id="UP001208570">
    <property type="component" value="Unassembled WGS sequence"/>
</dbReference>
<dbReference type="Gene3D" id="2.60.200.10">
    <property type="match status" value="1"/>
</dbReference>
<dbReference type="PROSITE" id="PS51076">
    <property type="entry name" value="MH2"/>
    <property type="match status" value="1"/>
</dbReference>
<evidence type="ECO:0000256" key="1">
    <source>
        <dbReference type="SAM" id="MobiDB-lite"/>
    </source>
</evidence>
<dbReference type="InterPro" id="IPR008984">
    <property type="entry name" value="SMAD_FHA_dom_sf"/>
</dbReference>
<sequence>MWSLTRQHTNNRLRERKEKKQQKEEKLRGNRLKWKRKKKNQMKYHCYQQKETVRLENTTAAALFIWEELVDSIERFPDLNQQIWAKMFYMEKSDLIGKVYLRDWKVIVNNSKAEYIESVIGLNYKAFDNDDCDEECLTTRNEIGAGIELMRDDEGNVMISNLSENAIIAKDYINPGMSCIGQELKENSGQVPK</sequence>
<evidence type="ECO:0000313" key="4">
    <source>
        <dbReference type="Proteomes" id="UP001208570"/>
    </source>
</evidence>
<dbReference type="SUPFAM" id="SSF49879">
    <property type="entry name" value="SMAD/FHA domain"/>
    <property type="match status" value="1"/>
</dbReference>
<accession>A0AAD9JVH5</accession>
<gene>
    <name evidence="3" type="ORF">LSH36_138g08011</name>
</gene>
<keyword evidence="4" id="KW-1185">Reference proteome</keyword>